<dbReference type="EMBL" id="BMAU01021250">
    <property type="protein sequence ID" value="GFY05309.1"/>
    <property type="molecule type" value="Genomic_DNA"/>
</dbReference>
<reference evidence="1" key="1">
    <citation type="submission" date="2020-08" db="EMBL/GenBank/DDBJ databases">
        <title>Multicomponent nature underlies the extraordinary mechanical properties of spider dragline silk.</title>
        <authorList>
            <person name="Kono N."/>
            <person name="Nakamura H."/>
            <person name="Mori M."/>
            <person name="Yoshida Y."/>
            <person name="Ohtoshi R."/>
            <person name="Malay A.D."/>
            <person name="Moran D.A.P."/>
            <person name="Tomita M."/>
            <person name="Numata K."/>
            <person name="Arakawa K."/>
        </authorList>
    </citation>
    <scope>NUCLEOTIDE SEQUENCE</scope>
</reference>
<sequence length="128" mass="14612">MVQNYVVCRKKPDVNIQSIKYRLCRSVIRTVMEFYSKTIVPFTSPGWLLAGTSHNKGAQWLVVKDLVNSNNGQVTPELALLTFPSSQRADSEFNRFNVHRAHVHGGFSVARRLRVLDYNRKPTSAFKC</sequence>
<dbReference type="AlphaFoldDB" id="A0A8X6S1V5"/>
<accession>A0A8X6S1V5</accession>
<name>A0A8X6S1V5_TRICX</name>
<proteinExistence type="predicted"/>
<dbReference type="Proteomes" id="UP000887159">
    <property type="component" value="Unassembled WGS sequence"/>
</dbReference>
<organism evidence="1 2">
    <name type="scientific">Trichonephila clavipes</name>
    <name type="common">Golden silk orbweaver</name>
    <name type="synonym">Nephila clavipes</name>
    <dbReference type="NCBI Taxonomy" id="2585209"/>
    <lineage>
        <taxon>Eukaryota</taxon>
        <taxon>Metazoa</taxon>
        <taxon>Ecdysozoa</taxon>
        <taxon>Arthropoda</taxon>
        <taxon>Chelicerata</taxon>
        <taxon>Arachnida</taxon>
        <taxon>Araneae</taxon>
        <taxon>Araneomorphae</taxon>
        <taxon>Entelegynae</taxon>
        <taxon>Araneoidea</taxon>
        <taxon>Nephilidae</taxon>
        <taxon>Trichonephila</taxon>
    </lineage>
</organism>
<evidence type="ECO:0000313" key="1">
    <source>
        <dbReference type="EMBL" id="GFY05309.1"/>
    </source>
</evidence>
<keyword evidence="2" id="KW-1185">Reference proteome</keyword>
<evidence type="ECO:0000313" key="2">
    <source>
        <dbReference type="Proteomes" id="UP000887159"/>
    </source>
</evidence>
<protein>
    <submittedName>
        <fullName evidence="1">Uncharacterized protein</fullName>
    </submittedName>
</protein>
<gene>
    <name evidence="1" type="ORF">TNCV_2207551</name>
</gene>
<comment type="caution">
    <text evidence="1">The sequence shown here is derived from an EMBL/GenBank/DDBJ whole genome shotgun (WGS) entry which is preliminary data.</text>
</comment>